<dbReference type="EMBL" id="NNRM01000017">
    <property type="protein sequence ID" value="OYR27336.1"/>
    <property type="molecule type" value="Genomic_DNA"/>
</dbReference>
<dbReference type="Proteomes" id="UP000216188">
    <property type="component" value="Unassembled WGS sequence"/>
</dbReference>
<dbReference type="InterPro" id="IPR010035">
    <property type="entry name" value="Thi_S"/>
</dbReference>
<dbReference type="GeneID" id="93109625"/>
<dbReference type="STRING" id="419475.A8A54_00805"/>
<dbReference type="RefSeq" id="WP_007873380.1">
    <property type="nucleotide sequence ID" value="NZ_CAXURC020000001.1"/>
</dbReference>
<evidence type="ECO:0000313" key="4">
    <source>
        <dbReference type="Proteomes" id="UP000526233"/>
    </source>
</evidence>
<evidence type="ECO:0000313" key="2">
    <source>
        <dbReference type="EMBL" id="OYR27336.1"/>
    </source>
</evidence>
<accession>A0A1A9FH72</accession>
<dbReference type="KEGG" id="ops:A8A54_00805"/>
<evidence type="ECO:0000313" key="3">
    <source>
        <dbReference type="Proteomes" id="UP000216188"/>
    </source>
</evidence>
<dbReference type="NCBIfam" id="TIGR01683">
    <property type="entry name" value="thiS"/>
    <property type="match status" value="1"/>
</dbReference>
<dbReference type="SUPFAM" id="SSF54285">
    <property type="entry name" value="MoaD/ThiS"/>
    <property type="match status" value="1"/>
</dbReference>
<sequence length="65" mass="6922">MTIVLNGEVFETKSANLFALLAEIELDEAVVATALNGEFIAGDEREETLIGEGDRIEVLAPMQGG</sequence>
<dbReference type="PANTHER" id="PTHR34472:SF1">
    <property type="entry name" value="SULFUR CARRIER PROTEIN THIS"/>
    <property type="match status" value="1"/>
</dbReference>
<dbReference type="InterPro" id="IPR016155">
    <property type="entry name" value="Mopterin_synth/thiamin_S_b"/>
</dbReference>
<evidence type="ECO:0000313" key="1">
    <source>
        <dbReference type="EMBL" id="NNV21203.1"/>
    </source>
</evidence>
<dbReference type="InterPro" id="IPR003749">
    <property type="entry name" value="ThiS/MoaD-like"/>
</dbReference>
<organism evidence="2 3">
    <name type="scientific">Brucella pseudogrignonensis</name>
    <dbReference type="NCBI Taxonomy" id="419475"/>
    <lineage>
        <taxon>Bacteria</taxon>
        <taxon>Pseudomonadati</taxon>
        <taxon>Pseudomonadota</taxon>
        <taxon>Alphaproteobacteria</taxon>
        <taxon>Hyphomicrobiales</taxon>
        <taxon>Brucellaceae</taxon>
        <taxon>Brucella/Ochrobactrum group</taxon>
        <taxon>Brucella</taxon>
    </lineage>
</organism>
<dbReference type="EMBL" id="PKQI01000002">
    <property type="protein sequence ID" value="NNV21203.1"/>
    <property type="molecule type" value="Genomic_DNA"/>
</dbReference>
<reference evidence="1 4" key="2">
    <citation type="submission" date="2018-11" db="EMBL/GenBank/DDBJ databases">
        <title>Genome sequencing and analysis.</title>
        <authorList>
            <person name="Huang Y.-T."/>
        </authorList>
    </citation>
    <scope>NUCLEOTIDE SEQUENCE [LARGE SCALE GENOMIC DNA]</scope>
    <source>
        <strain evidence="1 4">SHIN</strain>
    </source>
</reference>
<dbReference type="OrthoDB" id="197113at2"/>
<dbReference type="Pfam" id="PF02597">
    <property type="entry name" value="ThiS"/>
    <property type="match status" value="1"/>
</dbReference>
<dbReference type="Proteomes" id="UP000526233">
    <property type="component" value="Unassembled WGS sequence"/>
</dbReference>
<gene>
    <name evidence="2" type="primary">thiS</name>
    <name evidence="2" type="ORF">CEV34_1805</name>
    <name evidence="1" type="ORF">EHE22_12285</name>
</gene>
<dbReference type="CDD" id="cd00565">
    <property type="entry name" value="Ubl_ThiS"/>
    <property type="match status" value="1"/>
</dbReference>
<comment type="caution">
    <text evidence="2">The sequence shown here is derived from an EMBL/GenBank/DDBJ whole genome shotgun (WGS) entry which is preliminary data.</text>
</comment>
<dbReference type="InterPro" id="IPR012675">
    <property type="entry name" value="Beta-grasp_dom_sf"/>
</dbReference>
<dbReference type="AlphaFoldDB" id="A0A1A9FH72"/>
<dbReference type="Gene3D" id="3.10.20.30">
    <property type="match status" value="1"/>
</dbReference>
<proteinExistence type="predicted"/>
<keyword evidence="3" id="KW-1185">Reference proteome</keyword>
<reference evidence="2 3" key="1">
    <citation type="submission" date="2017-07" db="EMBL/GenBank/DDBJ databases">
        <title>Phylogenetic study on the rhizospheric bacterium Ochrobactrum sp. A44.</title>
        <authorList>
            <person name="Krzyzanowska D.M."/>
            <person name="Ossowicki A."/>
            <person name="Rajewska M."/>
            <person name="Maciag T."/>
            <person name="Kaczynski Z."/>
            <person name="Czerwicka M."/>
            <person name="Jafra S."/>
        </authorList>
    </citation>
    <scope>NUCLEOTIDE SEQUENCE [LARGE SCALE GENOMIC DNA]</scope>
    <source>
        <strain evidence="2 3">CCUG 30717</strain>
    </source>
</reference>
<dbReference type="PANTHER" id="PTHR34472">
    <property type="entry name" value="SULFUR CARRIER PROTEIN THIS"/>
    <property type="match status" value="1"/>
</dbReference>
<name>A0A1A9FH72_9HYPH</name>
<protein>
    <submittedName>
        <fullName evidence="1">Sulfur carrier protein ThiS</fullName>
    </submittedName>
    <submittedName>
        <fullName evidence="2">Thiamine biosynthesis protein ThiS</fullName>
    </submittedName>
</protein>